<keyword evidence="5" id="KW-0143">Chaperone</keyword>
<dbReference type="Proteomes" id="UP000177871">
    <property type="component" value="Unassembled WGS sequence"/>
</dbReference>
<dbReference type="InterPro" id="IPR008971">
    <property type="entry name" value="HSP40/DnaJ_pept-bd"/>
</dbReference>
<feature type="region of interest" description="Disordered" evidence="6">
    <location>
        <begin position="69"/>
        <end position="90"/>
    </location>
</feature>
<feature type="domain" description="J" evidence="7">
    <location>
        <begin position="2"/>
        <end position="66"/>
    </location>
</feature>
<dbReference type="SMART" id="SM00271">
    <property type="entry name" value="DnaJ"/>
    <property type="match status" value="1"/>
</dbReference>
<evidence type="ECO:0000256" key="6">
    <source>
        <dbReference type="SAM" id="MobiDB-lite"/>
    </source>
</evidence>
<dbReference type="InterPro" id="IPR036869">
    <property type="entry name" value="J_dom_sf"/>
</dbReference>
<evidence type="ECO:0000313" key="9">
    <source>
        <dbReference type="Proteomes" id="UP000177871"/>
    </source>
</evidence>
<dbReference type="PROSITE" id="PS00636">
    <property type="entry name" value="DNAJ_1"/>
    <property type="match status" value="1"/>
</dbReference>
<dbReference type="PANTHER" id="PTHR43096">
    <property type="entry name" value="DNAJ HOMOLOG 1, MITOCHONDRIAL-RELATED"/>
    <property type="match status" value="1"/>
</dbReference>
<protein>
    <recommendedName>
        <fullName evidence="7">J domain-containing protein</fullName>
    </recommendedName>
</protein>
<gene>
    <name evidence="8" type="ORF">A2721_01325</name>
</gene>
<dbReference type="InterPro" id="IPR002939">
    <property type="entry name" value="DnaJ_C"/>
</dbReference>
<dbReference type="PROSITE" id="PS50076">
    <property type="entry name" value="DNAJ_2"/>
    <property type="match status" value="1"/>
</dbReference>
<comment type="caution">
    <text evidence="8">The sequence shown here is derived from an EMBL/GenBank/DDBJ whole genome shotgun (WGS) entry which is preliminary data.</text>
</comment>
<evidence type="ECO:0000313" key="8">
    <source>
        <dbReference type="EMBL" id="OGG19795.1"/>
    </source>
</evidence>
<dbReference type="Pfam" id="PF01556">
    <property type="entry name" value="DnaJ_C"/>
    <property type="match status" value="1"/>
</dbReference>
<dbReference type="EMBL" id="MFJK01000003">
    <property type="protein sequence ID" value="OGG19795.1"/>
    <property type="molecule type" value="Genomic_DNA"/>
</dbReference>
<dbReference type="GO" id="GO:0005737">
    <property type="term" value="C:cytoplasm"/>
    <property type="evidence" value="ECO:0007669"/>
    <property type="project" value="TreeGrafter"/>
</dbReference>
<evidence type="ECO:0000256" key="2">
    <source>
        <dbReference type="ARBA" id="ARBA00022737"/>
    </source>
</evidence>
<dbReference type="Pfam" id="PF00226">
    <property type="entry name" value="DnaJ"/>
    <property type="match status" value="1"/>
</dbReference>
<evidence type="ECO:0000256" key="5">
    <source>
        <dbReference type="ARBA" id="ARBA00023186"/>
    </source>
</evidence>
<evidence type="ECO:0000259" key="7">
    <source>
        <dbReference type="PROSITE" id="PS50076"/>
    </source>
</evidence>
<sequence>MDYYQTLGVSKSASDAEIKAAYRKQALEWHPDRNKDPKAAEKFKEITEAYEVLSNAQKRQTYDQFGPSAFAQGGPAGPGGPFSGQQGPFTYTYRTYGGGNQQPFGSAQGGNPFEGSDFGGFSDPFEIFEQFFGGGFAGAGGRARARRQVYSLQLSFMEAVKGVEKVVDIGGQRKTIKIPAGVDDGSRVRFGDFDIVFSVRPDSTFQREGADIFVEAEVSFPDAVLGTTITVPTIDGEVSLKVPASTQPDTMIRLRGRGVKMPQSNRVGDQYVKIKVTIPSKLTVEQRRLLEEFRESLAGAKKRSGWF</sequence>
<dbReference type="SUPFAM" id="SSF46565">
    <property type="entry name" value="Chaperone J-domain"/>
    <property type="match status" value="1"/>
</dbReference>
<evidence type="ECO:0000256" key="3">
    <source>
        <dbReference type="ARBA" id="ARBA00022771"/>
    </source>
</evidence>
<dbReference type="STRING" id="1798381.A2721_01325"/>
<dbReference type="PRINTS" id="PR00625">
    <property type="entry name" value="JDOMAIN"/>
</dbReference>
<evidence type="ECO:0000256" key="4">
    <source>
        <dbReference type="ARBA" id="ARBA00022833"/>
    </source>
</evidence>
<keyword evidence="3" id="KW-0863">Zinc-finger</keyword>
<dbReference type="Gene3D" id="2.60.260.20">
    <property type="entry name" value="Urease metallochaperone UreE, N-terminal domain"/>
    <property type="match status" value="2"/>
</dbReference>
<reference evidence="8 9" key="1">
    <citation type="journal article" date="2016" name="Nat. Commun.">
        <title>Thousands of microbial genomes shed light on interconnected biogeochemical processes in an aquifer system.</title>
        <authorList>
            <person name="Anantharaman K."/>
            <person name="Brown C.T."/>
            <person name="Hug L.A."/>
            <person name="Sharon I."/>
            <person name="Castelle C.J."/>
            <person name="Probst A.J."/>
            <person name="Thomas B.C."/>
            <person name="Singh A."/>
            <person name="Wilkins M.J."/>
            <person name="Karaoz U."/>
            <person name="Brodie E.L."/>
            <person name="Williams K.H."/>
            <person name="Hubbard S.S."/>
            <person name="Banfield J.F."/>
        </authorList>
    </citation>
    <scope>NUCLEOTIDE SEQUENCE [LARGE SCALE GENOMIC DNA]</scope>
</reference>
<dbReference type="InterPro" id="IPR001623">
    <property type="entry name" value="DnaJ_domain"/>
</dbReference>
<dbReference type="CDD" id="cd06257">
    <property type="entry name" value="DnaJ"/>
    <property type="match status" value="1"/>
</dbReference>
<dbReference type="GO" id="GO:0042026">
    <property type="term" value="P:protein refolding"/>
    <property type="evidence" value="ECO:0007669"/>
    <property type="project" value="TreeGrafter"/>
</dbReference>
<keyword evidence="4" id="KW-0862">Zinc</keyword>
<dbReference type="SUPFAM" id="SSF49493">
    <property type="entry name" value="HSP40/DnaJ peptide-binding domain"/>
    <property type="match status" value="2"/>
</dbReference>
<dbReference type="InterPro" id="IPR018253">
    <property type="entry name" value="DnaJ_domain_CS"/>
</dbReference>
<dbReference type="GO" id="GO:0008270">
    <property type="term" value="F:zinc ion binding"/>
    <property type="evidence" value="ECO:0007669"/>
    <property type="project" value="UniProtKB-KW"/>
</dbReference>
<dbReference type="FunFam" id="2.60.260.20:FF:000005">
    <property type="entry name" value="Chaperone protein dnaJ 1, mitochondrial"/>
    <property type="match status" value="1"/>
</dbReference>
<dbReference type="Gene3D" id="1.10.287.110">
    <property type="entry name" value="DnaJ domain"/>
    <property type="match status" value="1"/>
</dbReference>
<accession>A0A1F6A4Z7</accession>
<proteinExistence type="predicted"/>
<dbReference type="GO" id="GO:0051082">
    <property type="term" value="F:unfolded protein binding"/>
    <property type="evidence" value="ECO:0007669"/>
    <property type="project" value="InterPro"/>
</dbReference>
<evidence type="ECO:0000256" key="1">
    <source>
        <dbReference type="ARBA" id="ARBA00022723"/>
    </source>
</evidence>
<keyword evidence="2" id="KW-0677">Repeat</keyword>
<dbReference type="PANTHER" id="PTHR43096:SF52">
    <property type="entry name" value="DNAJ HOMOLOG 1, MITOCHONDRIAL-RELATED"/>
    <property type="match status" value="1"/>
</dbReference>
<organism evidence="8 9">
    <name type="scientific">Candidatus Gottesmanbacteria bacterium RIFCSPHIGHO2_01_FULL_47_48</name>
    <dbReference type="NCBI Taxonomy" id="1798381"/>
    <lineage>
        <taxon>Bacteria</taxon>
        <taxon>Candidatus Gottesmaniibacteriota</taxon>
    </lineage>
</organism>
<dbReference type="AlphaFoldDB" id="A0A1F6A4Z7"/>
<name>A0A1F6A4Z7_9BACT</name>
<dbReference type="CDD" id="cd10747">
    <property type="entry name" value="DnaJ_C"/>
    <property type="match status" value="1"/>
</dbReference>
<keyword evidence="1" id="KW-0479">Metal-binding</keyword>